<feature type="transmembrane region" description="Helical" evidence="1">
    <location>
        <begin position="33"/>
        <end position="52"/>
    </location>
</feature>
<keyword evidence="1" id="KW-1133">Transmembrane helix</keyword>
<protein>
    <submittedName>
        <fullName evidence="2">Uncharacterized protein</fullName>
    </submittedName>
</protein>
<gene>
    <name evidence="2" type="ORF">S03H2_00140</name>
</gene>
<dbReference type="EMBL" id="BARU01000011">
    <property type="protein sequence ID" value="GAH25355.1"/>
    <property type="molecule type" value="Genomic_DNA"/>
</dbReference>
<evidence type="ECO:0000256" key="1">
    <source>
        <dbReference type="SAM" id="Phobius"/>
    </source>
</evidence>
<comment type="caution">
    <text evidence="2">The sequence shown here is derived from an EMBL/GenBank/DDBJ whole genome shotgun (WGS) entry which is preliminary data.</text>
</comment>
<sequence length="61" mass="6940">MKLTTLGIILALKNLGTWLATMSFTNVRDDPGLFLWLFLIYVLINVPSDLFLMNHATKTKD</sequence>
<dbReference type="AlphaFoldDB" id="X1EYE9"/>
<proteinExistence type="predicted"/>
<evidence type="ECO:0000313" key="2">
    <source>
        <dbReference type="EMBL" id="GAH25355.1"/>
    </source>
</evidence>
<accession>X1EYE9</accession>
<organism evidence="2">
    <name type="scientific">marine sediment metagenome</name>
    <dbReference type="NCBI Taxonomy" id="412755"/>
    <lineage>
        <taxon>unclassified sequences</taxon>
        <taxon>metagenomes</taxon>
        <taxon>ecological metagenomes</taxon>
    </lineage>
</organism>
<reference evidence="2" key="1">
    <citation type="journal article" date="2014" name="Front. Microbiol.">
        <title>High frequency of phylogenetically diverse reductive dehalogenase-homologous genes in deep subseafloor sedimentary metagenomes.</title>
        <authorList>
            <person name="Kawai M."/>
            <person name="Futagami T."/>
            <person name="Toyoda A."/>
            <person name="Takaki Y."/>
            <person name="Nishi S."/>
            <person name="Hori S."/>
            <person name="Arai W."/>
            <person name="Tsubouchi T."/>
            <person name="Morono Y."/>
            <person name="Uchiyama I."/>
            <person name="Ito T."/>
            <person name="Fujiyama A."/>
            <person name="Inagaki F."/>
            <person name="Takami H."/>
        </authorList>
    </citation>
    <scope>NUCLEOTIDE SEQUENCE</scope>
    <source>
        <strain evidence="2">Expedition CK06-06</strain>
    </source>
</reference>
<keyword evidence="1" id="KW-0812">Transmembrane</keyword>
<name>X1EYE9_9ZZZZ</name>
<keyword evidence="1" id="KW-0472">Membrane</keyword>